<name>A0A4R9M5P4_9LEPT</name>
<proteinExistence type="predicted"/>
<dbReference type="RefSeq" id="WP_135759016.1">
    <property type="nucleotide sequence ID" value="NZ_RQHW01000010.1"/>
</dbReference>
<dbReference type="Proteomes" id="UP000298058">
    <property type="component" value="Unassembled WGS sequence"/>
</dbReference>
<accession>A0A4R9M5P4</accession>
<dbReference type="EMBL" id="RQHW01000010">
    <property type="protein sequence ID" value="TGN20529.1"/>
    <property type="molecule type" value="Genomic_DNA"/>
</dbReference>
<reference evidence="1" key="1">
    <citation type="journal article" date="2019" name="PLoS Negl. Trop. Dis.">
        <title>Revisiting the worldwide diversity of Leptospira species in the environment.</title>
        <authorList>
            <person name="Vincent A.T."/>
            <person name="Schiettekatte O."/>
            <person name="Bourhy P."/>
            <person name="Veyrier F.J."/>
            <person name="Picardeau M."/>
        </authorList>
    </citation>
    <scope>NUCLEOTIDE SEQUENCE [LARGE SCALE GENOMIC DNA]</scope>
    <source>
        <strain evidence="1">201300427</strain>
    </source>
</reference>
<keyword evidence="2" id="KW-1185">Reference proteome</keyword>
<sequence length="261" mass="29383">MAAKFPAQISNLFRSSIFKTVSTLLFISLLGFPLFSQSYTVIKNTNPSRPVPGTLFDPGHDPKPFSFRSEITDQTDYPPITNTLTIFTGYDKLRALFGDGSNEVLKIVGEVVLYREVQGNVAVILTNKKLHAIDSSNRRWVSESLYGDERMQFKLGNNGITAKSDRRTYVYLSGWDSWKKNALEGEIVSGMSSLGNLATVITNKRVIVYSAANPEPIEEDILMYKIGAYQILSDSIVYTSGVKYYHYTDLLQKISLQEYRD</sequence>
<gene>
    <name evidence="1" type="ORF">EHS15_02745</name>
</gene>
<evidence type="ECO:0000313" key="1">
    <source>
        <dbReference type="EMBL" id="TGN20529.1"/>
    </source>
</evidence>
<dbReference type="AlphaFoldDB" id="A0A4R9M5P4"/>
<organism evidence="1 2">
    <name type="scientific">Leptospira idonii</name>
    <dbReference type="NCBI Taxonomy" id="1193500"/>
    <lineage>
        <taxon>Bacteria</taxon>
        <taxon>Pseudomonadati</taxon>
        <taxon>Spirochaetota</taxon>
        <taxon>Spirochaetia</taxon>
        <taxon>Leptospirales</taxon>
        <taxon>Leptospiraceae</taxon>
        <taxon>Leptospira</taxon>
    </lineage>
</organism>
<protein>
    <submittedName>
        <fullName evidence="1">Uncharacterized protein</fullName>
    </submittedName>
</protein>
<evidence type="ECO:0000313" key="2">
    <source>
        <dbReference type="Proteomes" id="UP000298058"/>
    </source>
</evidence>
<dbReference type="OrthoDB" id="324570at2"/>
<comment type="caution">
    <text evidence="1">The sequence shown here is derived from an EMBL/GenBank/DDBJ whole genome shotgun (WGS) entry which is preliminary data.</text>
</comment>